<dbReference type="Proteomes" id="UP000234275">
    <property type="component" value="Unassembled WGS sequence"/>
</dbReference>
<evidence type="ECO:0000256" key="1">
    <source>
        <dbReference type="SAM" id="MobiDB-lite"/>
    </source>
</evidence>
<feature type="region of interest" description="Disordered" evidence="1">
    <location>
        <begin position="1"/>
        <end position="119"/>
    </location>
</feature>
<accession>A0A2I2FT27</accession>
<sequence length="242" mass="26658">MRPNLNPLHTSFPHHHHHHPRPQDQTSPTRSPTSPATTASISSPSPPTSPFYYSPPRRLHHHHHPTHPRGRLPTRDRHDDDPLPSHPPHHAPSTPGYSYSASPSPSSGPRTRTSPFRLSARSLSRPIFLRRRPSRAEVALSEERWRAREDQIERLGLQMLEPRPAPPNSWAACADADAALGIGGFAGGEYQGMGMSMDGAVEMDYDAGSGSGSPWERTRLGGGLREQRVVMGGIFEVMEGRG</sequence>
<feature type="compositionally biased region" description="Basic residues" evidence="1">
    <location>
        <begin position="57"/>
        <end position="72"/>
    </location>
</feature>
<evidence type="ECO:0000313" key="3">
    <source>
        <dbReference type="Proteomes" id="UP000234275"/>
    </source>
</evidence>
<dbReference type="RefSeq" id="XP_024699092.1">
    <property type="nucleotide sequence ID" value="XM_024850272.1"/>
</dbReference>
<proteinExistence type="predicted"/>
<comment type="caution">
    <text evidence="2">The sequence shown here is derived from an EMBL/GenBank/DDBJ whole genome shotgun (WGS) entry which is preliminary data.</text>
</comment>
<dbReference type="AlphaFoldDB" id="A0A2I2FT27"/>
<feature type="compositionally biased region" description="Low complexity" evidence="1">
    <location>
        <begin position="91"/>
        <end position="115"/>
    </location>
</feature>
<evidence type="ECO:0000313" key="2">
    <source>
        <dbReference type="EMBL" id="PLB43790.1"/>
    </source>
</evidence>
<protein>
    <submittedName>
        <fullName evidence="2">Uncharacterized protein</fullName>
    </submittedName>
</protein>
<dbReference type="VEuPathDB" id="FungiDB:P170DRAFT_441245"/>
<organism evidence="2 3">
    <name type="scientific">Aspergillus steynii IBT 23096</name>
    <dbReference type="NCBI Taxonomy" id="1392250"/>
    <lineage>
        <taxon>Eukaryota</taxon>
        <taxon>Fungi</taxon>
        <taxon>Dikarya</taxon>
        <taxon>Ascomycota</taxon>
        <taxon>Pezizomycotina</taxon>
        <taxon>Eurotiomycetes</taxon>
        <taxon>Eurotiomycetidae</taxon>
        <taxon>Eurotiales</taxon>
        <taxon>Aspergillaceae</taxon>
        <taxon>Aspergillus</taxon>
        <taxon>Aspergillus subgen. Circumdati</taxon>
    </lineage>
</organism>
<dbReference type="OrthoDB" id="4588567at2759"/>
<keyword evidence="3" id="KW-1185">Reference proteome</keyword>
<dbReference type="EMBL" id="MSFO01000010">
    <property type="protein sequence ID" value="PLB43790.1"/>
    <property type="molecule type" value="Genomic_DNA"/>
</dbReference>
<name>A0A2I2FT27_9EURO</name>
<dbReference type="GeneID" id="36557971"/>
<feature type="compositionally biased region" description="Basic and acidic residues" evidence="1">
    <location>
        <begin position="73"/>
        <end position="83"/>
    </location>
</feature>
<feature type="compositionally biased region" description="Low complexity" evidence="1">
    <location>
        <begin position="26"/>
        <end position="43"/>
    </location>
</feature>
<gene>
    <name evidence="2" type="ORF">P170DRAFT_441245</name>
</gene>
<reference evidence="2 3" key="1">
    <citation type="submission" date="2016-12" db="EMBL/GenBank/DDBJ databases">
        <title>The genomes of Aspergillus section Nigri reveals drivers in fungal speciation.</title>
        <authorList>
            <consortium name="DOE Joint Genome Institute"/>
            <person name="Vesth T.C."/>
            <person name="Nybo J."/>
            <person name="Theobald S."/>
            <person name="Brandl J."/>
            <person name="Frisvad J.C."/>
            <person name="Nielsen K.F."/>
            <person name="Lyhne E.K."/>
            <person name="Kogle M.E."/>
            <person name="Kuo A."/>
            <person name="Riley R."/>
            <person name="Clum A."/>
            <person name="Nolan M."/>
            <person name="Lipzen A."/>
            <person name="Salamov A."/>
            <person name="Henrissat B."/>
            <person name="Wiebenga A."/>
            <person name="De Vries R.P."/>
            <person name="Grigoriev I.V."/>
            <person name="Mortensen U.H."/>
            <person name="Andersen M.R."/>
            <person name="Baker S.E."/>
        </authorList>
    </citation>
    <scope>NUCLEOTIDE SEQUENCE [LARGE SCALE GENOMIC DNA]</scope>
    <source>
        <strain evidence="2 3">IBT 23096</strain>
    </source>
</reference>